<proteinExistence type="predicted"/>
<gene>
    <name evidence="4" type="ORF">DRW07_15750</name>
</gene>
<dbReference type="RefSeq" id="WP_124028904.1">
    <property type="nucleotide sequence ID" value="NZ_JBHRSN010000014.1"/>
</dbReference>
<dbReference type="InterPro" id="IPR051400">
    <property type="entry name" value="HAD-like_hydrolase"/>
</dbReference>
<dbReference type="EMBL" id="RPOK01000005">
    <property type="protein sequence ID" value="RPJ65357.1"/>
    <property type="molecule type" value="Genomic_DNA"/>
</dbReference>
<comment type="caution">
    <text evidence="4">The sequence shown here is derived from an EMBL/GenBank/DDBJ whole genome shotgun (WGS) entry which is preliminary data.</text>
</comment>
<name>A0A3N5XWT0_9ALTE</name>
<dbReference type="SFLD" id="SFLDG01129">
    <property type="entry name" value="C1.5:_HAD__Beta-PGM__Phosphata"/>
    <property type="match status" value="1"/>
</dbReference>
<dbReference type="PANTHER" id="PTHR46470:SF4">
    <property type="entry name" value="5-AMINO-6-(5-PHOSPHO-D-RIBITYLAMINO)URACIL PHOSPHATASE YIGB"/>
    <property type="match status" value="1"/>
</dbReference>
<organism evidence="4 5">
    <name type="scientific">Alteromonas sediminis</name>
    <dbReference type="NCBI Taxonomy" id="2259342"/>
    <lineage>
        <taxon>Bacteria</taxon>
        <taxon>Pseudomonadati</taxon>
        <taxon>Pseudomonadota</taxon>
        <taxon>Gammaproteobacteria</taxon>
        <taxon>Alteromonadales</taxon>
        <taxon>Alteromonadaceae</taxon>
        <taxon>Alteromonas/Salinimonas group</taxon>
        <taxon>Alteromonas</taxon>
    </lineage>
</organism>
<dbReference type="SFLD" id="SFLDS00003">
    <property type="entry name" value="Haloacid_Dehalogenase"/>
    <property type="match status" value="1"/>
</dbReference>
<dbReference type="Gene3D" id="1.20.120.1600">
    <property type="match status" value="1"/>
</dbReference>
<dbReference type="GO" id="GO:0016787">
    <property type="term" value="F:hydrolase activity"/>
    <property type="evidence" value="ECO:0007669"/>
    <property type="project" value="UniProtKB-KW"/>
</dbReference>
<dbReference type="AlphaFoldDB" id="A0A3N5XWT0"/>
<reference evidence="4 5" key="1">
    <citation type="submission" date="2018-11" db="EMBL/GenBank/DDBJ databases">
        <authorList>
            <person name="Ye M.-Q."/>
            <person name="Du Z.-J."/>
        </authorList>
    </citation>
    <scope>NUCLEOTIDE SEQUENCE [LARGE SCALE GENOMIC DNA]</scope>
    <source>
        <strain evidence="4 5">U0105</strain>
    </source>
</reference>
<dbReference type="SUPFAM" id="SSF56784">
    <property type="entry name" value="HAD-like"/>
    <property type="match status" value="1"/>
</dbReference>
<keyword evidence="5" id="KW-1185">Reference proteome</keyword>
<dbReference type="Proteomes" id="UP000275281">
    <property type="component" value="Unassembled WGS sequence"/>
</dbReference>
<dbReference type="NCBIfam" id="TIGR01549">
    <property type="entry name" value="HAD-SF-IA-v1"/>
    <property type="match status" value="1"/>
</dbReference>
<dbReference type="GO" id="GO:0009231">
    <property type="term" value="P:riboflavin biosynthetic process"/>
    <property type="evidence" value="ECO:0007669"/>
    <property type="project" value="TreeGrafter"/>
</dbReference>
<dbReference type="InterPro" id="IPR006439">
    <property type="entry name" value="HAD-SF_hydro_IA"/>
</dbReference>
<dbReference type="Gene3D" id="3.40.50.1000">
    <property type="entry name" value="HAD superfamily/HAD-like"/>
    <property type="match status" value="1"/>
</dbReference>
<evidence type="ECO:0000313" key="5">
    <source>
        <dbReference type="Proteomes" id="UP000275281"/>
    </source>
</evidence>
<evidence type="ECO:0000256" key="3">
    <source>
        <dbReference type="ARBA" id="ARBA00022842"/>
    </source>
</evidence>
<protein>
    <submittedName>
        <fullName evidence="4">HAD family hydrolase</fullName>
    </submittedName>
</protein>
<evidence type="ECO:0000313" key="4">
    <source>
        <dbReference type="EMBL" id="RPJ65357.1"/>
    </source>
</evidence>
<dbReference type="InterPro" id="IPR023214">
    <property type="entry name" value="HAD_sf"/>
</dbReference>
<keyword evidence="3" id="KW-0460">Magnesium</keyword>
<sequence>MKFYRPITKIKAISFDLDDTLYDNHPVIMRAEQGLQTYLNQHYPHAANLGKEAQGAIKQHLIKQDKRLASDMGELRRQTLRAMLSSSTLSDAEIEDAVTGCFNLFYRLRSDVKINKTVYSCLSRLKEIVPIVAITNGNIDTQVTGFDDYFEFTLHASLAFPRKPYPDMFLEAARRLNCQPEEILHVGDGLINDVYGAYKAGFQTAWLAVNRPMLLNNEPTIVLPHVQLDTLNELITLMT</sequence>
<dbReference type="PANTHER" id="PTHR46470">
    <property type="entry name" value="N-ACYLNEURAMINATE-9-PHOSPHATASE"/>
    <property type="match status" value="1"/>
</dbReference>
<accession>A0A3N5XWT0</accession>
<evidence type="ECO:0000256" key="2">
    <source>
        <dbReference type="ARBA" id="ARBA00022801"/>
    </source>
</evidence>
<dbReference type="Pfam" id="PF00702">
    <property type="entry name" value="Hydrolase"/>
    <property type="match status" value="1"/>
</dbReference>
<dbReference type="OrthoDB" id="367448at2"/>
<keyword evidence="2 4" id="KW-0378">Hydrolase</keyword>
<comment type="cofactor">
    <cofactor evidence="1">
        <name>Mg(2+)</name>
        <dbReference type="ChEBI" id="CHEBI:18420"/>
    </cofactor>
</comment>
<dbReference type="InterPro" id="IPR036412">
    <property type="entry name" value="HAD-like_sf"/>
</dbReference>
<evidence type="ECO:0000256" key="1">
    <source>
        <dbReference type="ARBA" id="ARBA00001946"/>
    </source>
</evidence>